<dbReference type="Gramene" id="Pp3c25_3370V3.6">
    <property type="protein sequence ID" value="Pp3c25_3370V3.6"/>
    <property type="gene ID" value="Pp3c25_3370"/>
</dbReference>
<evidence type="ECO:0000259" key="2">
    <source>
        <dbReference type="Pfam" id="PF13086"/>
    </source>
</evidence>
<dbReference type="Pfam" id="PF13087">
    <property type="entry name" value="AAA_12"/>
    <property type="match status" value="1"/>
</dbReference>
<feature type="compositionally biased region" description="Basic and acidic residues" evidence="1">
    <location>
        <begin position="198"/>
        <end position="209"/>
    </location>
</feature>
<evidence type="ECO:0000256" key="1">
    <source>
        <dbReference type="SAM" id="MobiDB-lite"/>
    </source>
</evidence>
<dbReference type="PANTHER" id="PTHR10887">
    <property type="entry name" value="DNA2/NAM7 HELICASE FAMILY"/>
    <property type="match status" value="1"/>
</dbReference>
<dbReference type="SUPFAM" id="SSF52540">
    <property type="entry name" value="P-loop containing nucleoside triphosphate hydrolases"/>
    <property type="match status" value="1"/>
</dbReference>
<evidence type="ECO:0000313" key="5">
    <source>
        <dbReference type="Proteomes" id="UP000006727"/>
    </source>
</evidence>
<sequence>MYSGLYMAENALQEAAEKALVDLVKVRQMEVERLERELDALRAHYSYLFKSFSVPTFPCGHEVSEPFEIAIEIYDYPNGNDASKSGNNSLPYSSEPDSARITKQLESPSSTHEYVATIADEANKKKEVVLICPARHLIPTQILSSSTSGSSSKGVRNVMDWAYGDDTDLLEDGVRREKLGVQSPRKSAPNPTEISTKTVEKKPNTDRSSNDNYDLSNEESPSDEDAATGSEESSSEFNDIKAGSTRYIKPADSDSEEVSSPSSSSASESLTKQELSPLTIKKVMSEEIARITWQPKSKAPSSSSEESEESSSSSDDCTSKNRRHAHIERASLGRAREPNVSKAASTLCLSSDASPEDHFDWMALGLQGPWLPLASDDKSLGASTVKDQLPLPLKFPSIASYVSMFQKLVGEEVKAVLLSDWERFKAEQDSSSQALTESQDSRAQSSRWQMRSMVQTMGDPFHYFEAQWMEGPNVNFDVGEFLCITLPETKEVKAVAIVHYQGRNQAPLLRTRVPWGSSLGKCVLLRLCNMVSLRRMYLAVSTISDIFSPMQQQILDPLANIKFLRPQTTLGDTVDGDTRIELSFEFLRTFNDRKRLNTSQLLSISCLLHMRQGFQLVQGPPGTGKTSTIIGMVSSLLIEEPSVRILVCAPSNAALDEVAARLVNRMLDKSGDFYSPVDGAIVRFGSKRVIHPLVHSISLDTLCARIPSSSHRSKSWVDLLDGASVVCATLSGCGNTTFDELENKFDVIIVDEAAQAVEAEVVIALKRVRGRCVMVGDPRQLPATVFQRPSAAYGRSLFERFEEGGVPVLVLNTQYRMHPSICLYPSRQFYGGALKDSVRVSSMQSIFTDEVCVGGIIIRGCRFKLGHYCFMDVGWGTEREELVGHSRANFEEALVVCNVVESVVKGLISGLKPNVGVITPYIAQRGVIEGQLARRGIDSTACEVNTVDGFQGREKDVIVLSCVRAMADRGLGFVSDERRMNVALTRAKYSLIVVGHAETLQKWSPTWGSLIDDAQQRGCYQVLTNKRNQDTSSRNWRQNHPQKDFCGSMEIDIKCQHSRKRGSNCTEERLQKKMGYTKPIAS</sequence>
<dbReference type="EMBL" id="ABEU02000025">
    <property type="status" value="NOT_ANNOTATED_CDS"/>
    <property type="molecule type" value="Genomic_DNA"/>
</dbReference>
<feature type="region of interest" description="Disordered" evidence="1">
    <location>
        <begin position="177"/>
        <end position="274"/>
    </location>
</feature>
<dbReference type="AlphaFoldDB" id="A0A7I4CQ94"/>
<dbReference type="InterPro" id="IPR041677">
    <property type="entry name" value="DNA2/NAM7_AAA_11"/>
</dbReference>
<dbReference type="PANTHER" id="PTHR10887:SF510">
    <property type="entry name" value="HELICASE ATP-BINDING DOMAIN-CONTAINING PROTEIN"/>
    <property type="match status" value="1"/>
</dbReference>
<proteinExistence type="predicted"/>
<evidence type="ECO:0000313" key="4">
    <source>
        <dbReference type="EnsemblPlants" id="Pp3c25_3370V3.6"/>
    </source>
</evidence>
<dbReference type="CDD" id="cd18042">
    <property type="entry name" value="DEXXQc_SETX"/>
    <property type="match status" value="1"/>
</dbReference>
<dbReference type="InterPro" id="IPR027417">
    <property type="entry name" value="P-loop_NTPase"/>
</dbReference>
<protein>
    <recommendedName>
        <fullName evidence="6">Helicase ATP-binding domain-containing protein</fullName>
    </recommendedName>
</protein>
<feature type="domain" description="DNA2/NAM7 helicase helicase" evidence="2">
    <location>
        <begin position="714"/>
        <end position="787"/>
    </location>
</feature>
<dbReference type="GO" id="GO:0004386">
    <property type="term" value="F:helicase activity"/>
    <property type="evidence" value="ECO:0007669"/>
    <property type="project" value="InterPro"/>
</dbReference>
<dbReference type="Gene3D" id="3.40.50.300">
    <property type="entry name" value="P-loop containing nucleotide triphosphate hydrolases"/>
    <property type="match status" value="3"/>
</dbReference>
<dbReference type="InterPro" id="IPR047187">
    <property type="entry name" value="SF1_C_Upf1"/>
</dbReference>
<reference evidence="4 5" key="2">
    <citation type="journal article" date="2018" name="Plant J.">
        <title>The Physcomitrella patens chromosome-scale assembly reveals moss genome structure and evolution.</title>
        <authorList>
            <person name="Lang D."/>
            <person name="Ullrich K.K."/>
            <person name="Murat F."/>
            <person name="Fuchs J."/>
            <person name="Jenkins J."/>
            <person name="Haas F.B."/>
            <person name="Piednoel M."/>
            <person name="Gundlach H."/>
            <person name="Van Bel M."/>
            <person name="Meyberg R."/>
            <person name="Vives C."/>
            <person name="Morata J."/>
            <person name="Symeonidi A."/>
            <person name="Hiss M."/>
            <person name="Muchero W."/>
            <person name="Kamisugi Y."/>
            <person name="Saleh O."/>
            <person name="Blanc G."/>
            <person name="Decker E.L."/>
            <person name="van Gessel N."/>
            <person name="Grimwood J."/>
            <person name="Hayes R.D."/>
            <person name="Graham S.W."/>
            <person name="Gunter L.E."/>
            <person name="McDaniel S.F."/>
            <person name="Hoernstein S.N.W."/>
            <person name="Larsson A."/>
            <person name="Li F.W."/>
            <person name="Perroud P.F."/>
            <person name="Phillips J."/>
            <person name="Ranjan P."/>
            <person name="Rokshar D.S."/>
            <person name="Rothfels C.J."/>
            <person name="Schneider L."/>
            <person name="Shu S."/>
            <person name="Stevenson D.W."/>
            <person name="Thummler F."/>
            <person name="Tillich M."/>
            <person name="Villarreal Aguilar J.C."/>
            <person name="Widiez T."/>
            <person name="Wong G.K."/>
            <person name="Wymore A."/>
            <person name="Zhang Y."/>
            <person name="Zimmer A.D."/>
            <person name="Quatrano R.S."/>
            <person name="Mayer K.F.X."/>
            <person name="Goodstein D."/>
            <person name="Casacuberta J.M."/>
            <person name="Vandepoele K."/>
            <person name="Reski R."/>
            <person name="Cuming A.C."/>
            <person name="Tuskan G.A."/>
            <person name="Maumus F."/>
            <person name="Salse J."/>
            <person name="Schmutz J."/>
            <person name="Rensing S.A."/>
        </authorList>
    </citation>
    <scope>NUCLEOTIDE SEQUENCE [LARGE SCALE GENOMIC DNA]</scope>
    <source>
        <strain evidence="4 5">cv. Gransden 2004</strain>
    </source>
</reference>
<feature type="compositionally biased region" description="Low complexity" evidence="1">
    <location>
        <begin position="258"/>
        <end position="269"/>
    </location>
</feature>
<feature type="domain" description="DNA2/NAM7 helicase-like C-terminal" evidence="3">
    <location>
        <begin position="793"/>
        <end position="997"/>
    </location>
</feature>
<keyword evidence="5" id="KW-1185">Reference proteome</keyword>
<dbReference type="Proteomes" id="UP000006727">
    <property type="component" value="Chromosome 25"/>
</dbReference>
<reference evidence="4 5" key="1">
    <citation type="journal article" date="2008" name="Science">
        <title>The Physcomitrella genome reveals evolutionary insights into the conquest of land by plants.</title>
        <authorList>
            <person name="Rensing S."/>
            <person name="Lang D."/>
            <person name="Zimmer A."/>
            <person name="Terry A."/>
            <person name="Salamov A."/>
            <person name="Shapiro H."/>
            <person name="Nishiyama T."/>
            <person name="Perroud P.-F."/>
            <person name="Lindquist E."/>
            <person name="Kamisugi Y."/>
            <person name="Tanahashi T."/>
            <person name="Sakakibara K."/>
            <person name="Fujita T."/>
            <person name="Oishi K."/>
            <person name="Shin-I T."/>
            <person name="Kuroki Y."/>
            <person name="Toyoda A."/>
            <person name="Suzuki Y."/>
            <person name="Hashimoto A."/>
            <person name="Yamaguchi K."/>
            <person name="Sugano A."/>
            <person name="Kohara Y."/>
            <person name="Fujiyama A."/>
            <person name="Anterola A."/>
            <person name="Aoki S."/>
            <person name="Ashton N."/>
            <person name="Barbazuk W.B."/>
            <person name="Barker E."/>
            <person name="Bennetzen J."/>
            <person name="Bezanilla M."/>
            <person name="Blankenship R."/>
            <person name="Cho S.H."/>
            <person name="Dutcher S."/>
            <person name="Estelle M."/>
            <person name="Fawcett J.A."/>
            <person name="Gundlach H."/>
            <person name="Hanada K."/>
            <person name="Heyl A."/>
            <person name="Hicks K.A."/>
            <person name="Hugh J."/>
            <person name="Lohr M."/>
            <person name="Mayer K."/>
            <person name="Melkozernov A."/>
            <person name="Murata T."/>
            <person name="Nelson D."/>
            <person name="Pils B."/>
            <person name="Prigge M."/>
            <person name="Reiss B."/>
            <person name="Renner T."/>
            <person name="Rombauts S."/>
            <person name="Rushton P."/>
            <person name="Sanderfoot A."/>
            <person name="Schween G."/>
            <person name="Shiu S.-H."/>
            <person name="Stueber K."/>
            <person name="Theodoulou F.L."/>
            <person name="Tu H."/>
            <person name="Van de Peer Y."/>
            <person name="Verrier P.J."/>
            <person name="Waters E."/>
            <person name="Wood A."/>
            <person name="Yang L."/>
            <person name="Cove D."/>
            <person name="Cuming A."/>
            <person name="Hasebe M."/>
            <person name="Lucas S."/>
            <person name="Mishler D.B."/>
            <person name="Reski R."/>
            <person name="Grigoriev I."/>
            <person name="Quatrano R.S."/>
            <person name="Boore J.L."/>
        </authorList>
    </citation>
    <scope>NUCLEOTIDE SEQUENCE [LARGE SCALE GENOMIC DNA]</scope>
    <source>
        <strain evidence="4 5">cv. Gransden 2004</strain>
    </source>
</reference>
<dbReference type="CDD" id="cd18808">
    <property type="entry name" value="SF1_C_Upf1"/>
    <property type="match status" value="1"/>
</dbReference>
<gene>
    <name evidence="4" type="primary">LOC112277499</name>
</gene>
<organism evidence="4 5">
    <name type="scientific">Physcomitrium patens</name>
    <name type="common">Spreading-leaved earth moss</name>
    <name type="synonym">Physcomitrella patens</name>
    <dbReference type="NCBI Taxonomy" id="3218"/>
    <lineage>
        <taxon>Eukaryota</taxon>
        <taxon>Viridiplantae</taxon>
        <taxon>Streptophyta</taxon>
        <taxon>Embryophyta</taxon>
        <taxon>Bryophyta</taxon>
        <taxon>Bryophytina</taxon>
        <taxon>Bryopsida</taxon>
        <taxon>Funariidae</taxon>
        <taxon>Funariales</taxon>
        <taxon>Funariaceae</taxon>
        <taxon>Physcomitrium</taxon>
    </lineage>
</organism>
<dbReference type="InterPro" id="IPR045055">
    <property type="entry name" value="DNA2/NAM7-like"/>
</dbReference>
<dbReference type="FunFam" id="3.40.50.300:FF:001576">
    <property type="entry name" value="tRNA-splicing endonuclease, putative"/>
    <property type="match status" value="1"/>
</dbReference>
<feature type="compositionally biased region" description="Basic and acidic residues" evidence="1">
    <location>
        <begin position="327"/>
        <end position="338"/>
    </location>
</feature>
<dbReference type="EnsemblPlants" id="Pp3c25_3370V3.6">
    <property type="protein sequence ID" value="Pp3c25_3370V3.6"/>
    <property type="gene ID" value="Pp3c25_3370"/>
</dbReference>
<dbReference type="Pfam" id="PF13086">
    <property type="entry name" value="AAA_11"/>
    <property type="match status" value="2"/>
</dbReference>
<name>A0A7I4CQ94_PHYPA</name>
<feature type="domain" description="DNA2/NAM7 helicase helicase" evidence="2">
    <location>
        <begin position="596"/>
        <end position="708"/>
    </location>
</feature>
<reference evidence="4" key="3">
    <citation type="submission" date="2020-12" db="UniProtKB">
        <authorList>
            <consortium name="EnsemblPlants"/>
        </authorList>
    </citation>
    <scope>IDENTIFICATION</scope>
</reference>
<dbReference type="InterPro" id="IPR041679">
    <property type="entry name" value="DNA2/NAM7-like_C"/>
</dbReference>
<feature type="compositionally biased region" description="Acidic residues" evidence="1">
    <location>
        <begin position="216"/>
        <end position="226"/>
    </location>
</feature>
<evidence type="ECO:0008006" key="6">
    <source>
        <dbReference type="Google" id="ProtNLM"/>
    </source>
</evidence>
<evidence type="ECO:0000259" key="3">
    <source>
        <dbReference type="Pfam" id="PF13087"/>
    </source>
</evidence>
<accession>A0A7I4CQ94</accession>
<feature type="region of interest" description="Disordered" evidence="1">
    <location>
        <begin position="291"/>
        <end position="338"/>
    </location>
</feature>